<gene>
    <name evidence="1" type="ORF">CDV49_18155</name>
</gene>
<dbReference type="InterPro" id="IPR009933">
    <property type="entry name" value="VirD1"/>
</dbReference>
<dbReference type="AlphaFoldDB" id="A0A212A6Z0"/>
<comment type="caution">
    <text evidence="1">The sequence shown here is derived from an EMBL/GenBank/DDBJ whole genome shotgun (WGS) entry which is preliminary data.</text>
</comment>
<proteinExistence type="predicted"/>
<keyword evidence="1" id="KW-0378">Hydrolase</keyword>
<sequence length="155" mass="17313">MIGGQWTDPDAVVSKAVATKTISVKLTEAELAEFDAQIEKLRVKRNRALRIMARKVGGFLEEDAASVAHLADISRQLRGIAVNVNQIAKAANRTTDPDFIAFMEERQRLGKELSRVQSYLQALFDIDKRRSDGAEKLRIAAEVPLEKAPKRKAKR</sequence>
<keyword evidence="2" id="KW-1185">Reference proteome</keyword>
<accession>A0A212A6Z0</accession>
<evidence type="ECO:0000313" key="2">
    <source>
        <dbReference type="Proteomes" id="UP000196878"/>
    </source>
</evidence>
<dbReference type="EMBL" id="NIPW01000046">
    <property type="protein sequence ID" value="OWJ75044.1"/>
    <property type="molecule type" value="Genomic_DNA"/>
</dbReference>
<dbReference type="Pfam" id="PF07328">
    <property type="entry name" value="VirD1"/>
    <property type="match status" value="1"/>
</dbReference>
<dbReference type="Proteomes" id="UP000196878">
    <property type="component" value="Unassembled WGS sequence"/>
</dbReference>
<name>A0A212A6Z0_9RHOB</name>
<reference evidence="1 2" key="1">
    <citation type="submission" date="2016-12" db="EMBL/GenBank/DDBJ databases">
        <title>Comparison of Traditional DNA-DNA Hybridization with In Silico Genomic Analysis.</title>
        <authorList>
            <person name="Nicholson A.C."/>
            <person name="Humrighouse B.W."/>
            <person name="Graziano J."/>
            <person name="Lasker B."/>
            <person name="Whitney A.M."/>
            <person name="Mcquiston J.R."/>
        </authorList>
    </citation>
    <scope>NUCLEOTIDE SEQUENCE [LARGE SCALE GENOMIC DNA]</scope>
    <source>
        <strain evidence="1 2">H2240</strain>
    </source>
</reference>
<keyword evidence="1" id="KW-0540">Nuclease</keyword>
<dbReference type="GO" id="GO:0004519">
    <property type="term" value="F:endonuclease activity"/>
    <property type="evidence" value="ECO:0007669"/>
    <property type="project" value="UniProtKB-KW"/>
</dbReference>
<dbReference type="OrthoDB" id="7872408at2"/>
<organism evidence="1 2">
    <name type="scientific">Haematobacter genomosp. 1</name>
    <dbReference type="NCBI Taxonomy" id="366618"/>
    <lineage>
        <taxon>Bacteria</taxon>
        <taxon>Pseudomonadati</taxon>
        <taxon>Pseudomonadota</taxon>
        <taxon>Alphaproteobacteria</taxon>
        <taxon>Rhodobacterales</taxon>
        <taxon>Paracoccaceae</taxon>
        <taxon>Haematobacter</taxon>
    </lineage>
</organism>
<protein>
    <submittedName>
        <fullName evidence="1">Endonuclease</fullName>
    </submittedName>
</protein>
<keyword evidence="1" id="KW-0255">Endonuclease</keyword>
<evidence type="ECO:0000313" key="1">
    <source>
        <dbReference type="EMBL" id="OWJ75044.1"/>
    </source>
</evidence>